<gene>
    <name evidence="2" type="ORF">A2803_01550</name>
</gene>
<evidence type="ECO:0000256" key="1">
    <source>
        <dbReference type="SAM" id="Phobius"/>
    </source>
</evidence>
<protein>
    <submittedName>
        <fullName evidence="2">Uncharacterized protein</fullName>
    </submittedName>
</protein>
<sequence length="98" mass="10826">MRIKGLYQALGVTAYISLIGFFMINGEKIFGNAPNYIGPVVGLLLFSVSVLICGLIVFYQPYNLFFIANKKKEAIDLVVQTTAWLFGFFIVALLLAAL</sequence>
<organism evidence="2 3">
    <name type="scientific">Candidatus Woesebacteria bacterium RIFCSPHIGHO2_01_FULL_44_21</name>
    <dbReference type="NCBI Taxonomy" id="1802503"/>
    <lineage>
        <taxon>Bacteria</taxon>
        <taxon>Candidatus Woeseibacteriota</taxon>
    </lineage>
</organism>
<keyword evidence="1" id="KW-1133">Transmembrane helix</keyword>
<dbReference type="EMBL" id="MGGP01000029">
    <property type="protein sequence ID" value="OGM31141.1"/>
    <property type="molecule type" value="Genomic_DNA"/>
</dbReference>
<keyword evidence="1" id="KW-0812">Transmembrane</keyword>
<dbReference type="Proteomes" id="UP000178870">
    <property type="component" value="Unassembled WGS sequence"/>
</dbReference>
<comment type="caution">
    <text evidence="2">The sequence shown here is derived from an EMBL/GenBank/DDBJ whole genome shotgun (WGS) entry which is preliminary data.</text>
</comment>
<feature type="transmembrane region" description="Helical" evidence="1">
    <location>
        <begin position="77"/>
        <end position="97"/>
    </location>
</feature>
<feature type="transmembrane region" description="Helical" evidence="1">
    <location>
        <begin position="6"/>
        <end position="24"/>
    </location>
</feature>
<evidence type="ECO:0000313" key="2">
    <source>
        <dbReference type="EMBL" id="OGM31141.1"/>
    </source>
</evidence>
<feature type="transmembrane region" description="Helical" evidence="1">
    <location>
        <begin position="36"/>
        <end position="57"/>
    </location>
</feature>
<accession>A0A1F7YUV9</accession>
<reference evidence="2 3" key="1">
    <citation type="journal article" date="2016" name="Nat. Commun.">
        <title>Thousands of microbial genomes shed light on interconnected biogeochemical processes in an aquifer system.</title>
        <authorList>
            <person name="Anantharaman K."/>
            <person name="Brown C.T."/>
            <person name="Hug L.A."/>
            <person name="Sharon I."/>
            <person name="Castelle C.J."/>
            <person name="Probst A.J."/>
            <person name="Thomas B.C."/>
            <person name="Singh A."/>
            <person name="Wilkins M.J."/>
            <person name="Karaoz U."/>
            <person name="Brodie E.L."/>
            <person name="Williams K.H."/>
            <person name="Hubbard S.S."/>
            <person name="Banfield J.F."/>
        </authorList>
    </citation>
    <scope>NUCLEOTIDE SEQUENCE [LARGE SCALE GENOMIC DNA]</scope>
</reference>
<proteinExistence type="predicted"/>
<keyword evidence="1" id="KW-0472">Membrane</keyword>
<name>A0A1F7YUV9_9BACT</name>
<dbReference type="AlphaFoldDB" id="A0A1F7YUV9"/>
<evidence type="ECO:0000313" key="3">
    <source>
        <dbReference type="Proteomes" id="UP000178870"/>
    </source>
</evidence>